<protein>
    <submittedName>
        <fullName evidence="1">Uncharacterized protein</fullName>
    </submittedName>
</protein>
<reference evidence="1" key="1">
    <citation type="submission" date="2023-10" db="EMBL/GenBank/DDBJ databases">
        <authorList>
            <person name="Rodriguez Cubillos JULIANA M."/>
            <person name="De Vega J."/>
        </authorList>
    </citation>
    <scope>NUCLEOTIDE SEQUENCE</scope>
</reference>
<dbReference type="EMBL" id="CASHSV030000311">
    <property type="protein sequence ID" value="CAJ2661518.1"/>
    <property type="molecule type" value="Genomic_DNA"/>
</dbReference>
<comment type="caution">
    <text evidence="1">The sequence shown here is derived from an EMBL/GenBank/DDBJ whole genome shotgun (WGS) entry which is preliminary data.</text>
</comment>
<dbReference type="Proteomes" id="UP001177021">
    <property type="component" value="Unassembled WGS sequence"/>
</dbReference>
<keyword evidence="2" id="KW-1185">Reference proteome</keyword>
<evidence type="ECO:0000313" key="2">
    <source>
        <dbReference type="Proteomes" id="UP001177021"/>
    </source>
</evidence>
<organism evidence="1 2">
    <name type="scientific">Trifolium pratense</name>
    <name type="common">Red clover</name>
    <dbReference type="NCBI Taxonomy" id="57577"/>
    <lineage>
        <taxon>Eukaryota</taxon>
        <taxon>Viridiplantae</taxon>
        <taxon>Streptophyta</taxon>
        <taxon>Embryophyta</taxon>
        <taxon>Tracheophyta</taxon>
        <taxon>Spermatophyta</taxon>
        <taxon>Magnoliopsida</taxon>
        <taxon>eudicotyledons</taxon>
        <taxon>Gunneridae</taxon>
        <taxon>Pentapetalae</taxon>
        <taxon>rosids</taxon>
        <taxon>fabids</taxon>
        <taxon>Fabales</taxon>
        <taxon>Fabaceae</taxon>
        <taxon>Papilionoideae</taxon>
        <taxon>50 kb inversion clade</taxon>
        <taxon>NPAAA clade</taxon>
        <taxon>Hologalegina</taxon>
        <taxon>IRL clade</taxon>
        <taxon>Trifolieae</taxon>
        <taxon>Trifolium</taxon>
    </lineage>
</organism>
<gene>
    <name evidence="1" type="ORF">MILVUS5_LOCUS27210</name>
</gene>
<accession>A0ACB0KZW6</accession>
<proteinExistence type="predicted"/>
<evidence type="ECO:0000313" key="1">
    <source>
        <dbReference type="EMBL" id="CAJ2661518.1"/>
    </source>
</evidence>
<name>A0ACB0KZW6_TRIPR</name>
<sequence>MATTNYSDFSINSANPYYLHPNENPALILVSPPLDHKNYHTWARSMNIALISKNKDKFIDGSFPKPSVTDPLYGPWIRCNTMVLAWIHRSISDSIARSVLWIDTAAGVWKNLKIRFSQGDIFRISDIQEELYKFRQGTLDISDYFTQLKVLWDELENYRPIPHCKCSIACTCGAIDSINIYRQQDYVIRFLKGLNDKFSHTKSQIMLMNPLPDIDTVFSMLIQQERGIGNSVIDSIVNDAPDRNSPNVLLANSYYGNFNGKYNSKGKGQYSGSKGSNRLCTHCKGTNHIVEDCWIKHGYPIWYKGKGKNSSQSTQANSVASPNSAVPNSSLPVDSTPSSTKPLFGFTQEQYHGILGLFQQLKSQPSPASNSVSTSPLAFNSQSSNGNGKCSNLWILDTGATDHFTFDLSCFSTYKNIIPIPVSLPNGTQILASIAGTVLISPFLTLLNVLYIPSFHVNLISVTKLASTNNCVVNFTSHSCEILQNCTKAVIGIARLQRGLYVIDHEDPTSSSVVPVCNSASSDSFLLWHLRLGHISDSGLQIISKNFPFVPNKNNMSPCDACHFAKQKKLPFPPSVSKSIAPFDILHADLWGPYSTVSLLGHKYFLTLVDDYSRFTWVIFLKTKDETKTSLINFIAFIENQFHTTLKCLRSYNGTEFFMGDFLSSKGIIHQKSCVETPQQNGVVERKHQHILNVARSLSFHSNLPLTMWNFSVQHAVHIINRLPSPLLNLKCPYELLYQQPPSLVHLKVFGCLSYASTLQVHRTKFDPRARKAIFLGFKDGTKGYILYDLSSHDIFVSRNVVFYETYFPLQNSKPVHNTHNSLPLQNPVLDDPVPNTHNSLPLPIMLEPDSTSPNSNIESDPTISSPTSSSHTPLPSSSHDSHNLTPPYHDNLRRSTRTITRPSHLEDYHCYSITGSANNNISHPNYPLSSVLSYDNCAPEYKSFCCSISATIEPKTFNQASKLDCWRKAMDAELLALNENKTWSIVDLPHGKNPIGCKWVYKIKYHANGSIERYKARLVAKGYTQTEGIDYFDTFSPVAKITTVRFLLALASIKGWNLEQLDVNNAFLHGDLNEEVYMSLPPGHPSTTGFNKVCKLHKSLYGLKQASRQWYSKLSAALISLGYEQSVSDHSLYTKSTDSVFTALLVYVDDIILAGNSSQEIQDVKHFLDRKFKIKDLGKLRYFLGFEIARSPKGIFVNQRKYALELLQDTGFLATKPSNIPFNPTTKLSSTDGALLEDPSSYRRLIGRLLYLTNTRPDISFSVQHLSQFVSKPLVPHYTAATRILKYLKSALQKVYFSQFLVL</sequence>